<organism evidence="1 2">
    <name type="scientific">Neisseria meningitidis serogroup B</name>
    <dbReference type="NCBI Taxonomy" id="491"/>
    <lineage>
        <taxon>Bacteria</taxon>
        <taxon>Pseudomonadati</taxon>
        <taxon>Pseudomonadota</taxon>
        <taxon>Betaproteobacteria</taxon>
        <taxon>Neisseriales</taxon>
        <taxon>Neisseriaceae</taxon>
        <taxon>Neisseria</taxon>
    </lineage>
</organism>
<feature type="non-terminal residue" evidence="1">
    <location>
        <position position="1"/>
    </location>
</feature>
<dbReference type="EMBL" id="CVTF01000042">
    <property type="protein sequence ID" value="CRY98998.1"/>
    <property type="molecule type" value="Genomic_DNA"/>
</dbReference>
<name>A0A0H5QTJ8_NEIMI</name>
<evidence type="ECO:0000313" key="2">
    <source>
        <dbReference type="Proteomes" id="UP000182715"/>
    </source>
</evidence>
<dbReference type="Proteomes" id="UP000182715">
    <property type="component" value="Unassembled WGS sequence"/>
</dbReference>
<evidence type="ECO:0000313" key="1">
    <source>
        <dbReference type="EMBL" id="CRY98998.1"/>
    </source>
</evidence>
<reference evidence="1 2" key="1">
    <citation type="submission" date="2014-11" db="EMBL/GenBank/DDBJ databases">
        <authorList>
            <person name="Diene M.Seydina."/>
        </authorList>
    </citation>
    <scope>NUCLEOTIDE SEQUENCE [LARGE SCALE GENOMIC DNA]</scope>
    <source>
        <strain evidence="1 2">Neisseria meningitidis CHUV</strain>
    </source>
</reference>
<dbReference type="AlphaFoldDB" id="A0A0H5QTJ8"/>
<sequence>VYFKAYREDGQFSDGIRTVNVVKMPLSAADCLLWRKMLSFK</sequence>
<accession>A0A0H5QTJ8</accession>
<proteinExistence type="predicted"/>
<protein>
    <submittedName>
        <fullName evidence="1">Uncharacterized protein</fullName>
    </submittedName>
</protein>